<evidence type="ECO:0000313" key="1">
    <source>
        <dbReference type="EMBL" id="EME41752.1"/>
    </source>
</evidence>
<proteinExistence type="predicted"/>
<reference evidence="1 2" key="2">
    <citation type="journal article" date="2012" name="PLoS Pathog.">
        <title>Diverse lifestyles and strategies of plant pathogenesis encoded in the genomes of eighteen Dothideomycetes fungi.</title>
        <authorList>
            <person name="Ohm R.A."/>
            <person name="Feau N."/>
            <person name="Henrissat B."/>
            <person name="Schoch C.L."/>
            <person name="Horwitz B.A."/>
            <person name="Barry K.W."/>
            <person name="Condon B.J."/>
            <person name="Copeland A.C."/>
            <person name="Dhillon B."/>
            <person name="Glaser F."/>
            <person name="Hesse C.N."/>
            <person name="Kosti I."/>
            <person name="LaButti K."/>
            <person name="Lindquist E.A."/>
            <person name="Lucas S."/>
            <person name="Salamov A.A."/>
            <person name="Bradshaw R.E."/>
            <person name="Ciuffetti L."/>
            <person name="Hamelin R.C."/>
            <person name="Kema G.H.J."/>
            <person name="Lawrence C."/>
            <person name="Scott J.A."/>
            <person name="Spatafora J.W."/>
            <person name="Turgeon B.G."/>
            <person name="de Wit P.J.G.M."/>
            <person name="Zhong S."/>
            <person name="Goodwin S.B."/>
            <person name="Grigoriev I.V."/>
        </authorList>
    </citation>
    <scope>NUCLEOTIDE SEQUENCE [LARGE SCALE GENOMIC DNA]</scope>
    <source>
        <strain evidence="2">NZE10 / CBS 128990</strain>
    </source>
</reference>
<dbReference type="EMBL" id="KB446542">
    <property type="protein sequence ID" value="EME41752.1"/>
    <property type="molecule type" value="Genomic_DNA"/>
</dbReference>
<dbReference type="Proteomes" id="UP000016933">
    <property type="component" value="Unassembled WGS sequence"/>
</dbReference>
<name>N1PHC3_DOTSN</name>
<dbReference type="HOGENOM" id="CLU_1875390_0_0_1"/>
<dbReference type="AlphaFoldDB" id="N1PHC3"/>
<sequence>MELVHREFRRRGSSQASLWTTEQSYWPSCKESHSTCSCLGNTGLEYSAIGLLLWQMTYLVQRQVCRDLRRGSWQADGLHCKACAPFGLLGLSVGSRKAPDATAVHANSGSFATPYSVSQDDRAQLVAPWTRMHCYQ</sequence>
<keyword evidence="2" id="KW-1185">Reference proteome</keyword>
<protein>
    <submittedName>
        <fullName evidence="1">Uncharacterized protein</fullName>
    </submittedName>
</protein>
<organism evidence="1 2">
    <name type="scientific">Dothistroma septosporum (strain NZE10 / CBS 128990)</name>
    <name type="common">Red band needle blight fungus</name>
    <name type="synonym">Mycosphaerella pini</name>
    <dbReference type="NCBI Taxonomy" id="675120"/>
    <lineage>
        <taxon>Eukaryota</taxon>
        <taxon>Fungi</taxon>
        <taxon>Dikarya</taxon>
        <taxon>Ascomycota</taxon>
        <taxon>Pezizomycotina</taxon>
        <taxon>Dothideomycetes</taxon>
        <taxon>Dothideomycetidae</taxon>
        <taxon>Mycosphaerellales</taxon>
        <taxon>Mycosphaerellaceae</taxon>
        <taxon>Dothistroma</taxon>
    </lineage>
</organism>
<accession>N1PHC3</accession>
<evidence type="ECO:0000313" key="2">
    <source>
        <dbReference type="Proteomes" id="UP000016933"/>
    </source>
</evidence>
<reference evidence="2" key="1">
    <citation type="journal article" date="2012" name="PLoS Genet.">
        <title>The genomes of the fungal plant pathogens Cladosporium fulvum and Dothistroma septosporum reveal adaptation to different hosts and lifestyles but also signatures of common ancestry.</title>
        <authorList>
            <person name="de Wit P.J.G.M."/>
            <person name="van der Burgt A."/>
            <person name="Oekmen B."/>
            <person name="Stergiopoulos I."/>
            <person name="Abd-Elsalam K.A."/>
            <person name="Aerts A.L."/>
            <person name="Bahkali A.H."/>
            <person name="Beenen H.G."/>
            <person name="Chettri P."/>
            <person name="Cox M.P."/>
            <person name="Datema E."/>
            <person name="de Vries R.P."/>
            <person name="Dhillon B."/>
            <person name="Ganley A.R."/>
            <person name="Griffiths S.A."/>
            <person name="Guo Y."/>
            <person name="Hamelin R.C."/>
            <person name="Henrissat B."/>
            <person name="Kabir M.S."/>
            <person name="Jashni M.K."/>
            <person name="Kema G."/>
            <person name="Klaubauf S."/>
            <person name="Lapidus A."/>
            <person name="Levasseur A."/>
            <person name="Lindquist E."/>
            <person name="Mehrabi R."/>
            <person name="Ohm R.A."/>
            <person name="Owen T.J."/>
            <person name="Salamov A."/>
            <person name="Schwelm A."/>
            <person name="Schijlen E."/>
            <person name="Sun H."/>
            <person name="van den Burg H.A."/>
            <person name="van Ham R.C.H.J."/>
            <person name="Zhang S."/>
            <person name="Goodwin S.B."/>
            <person name="Grigoriev I.V."/>
            <person name="Collemare J."/>
            <person name="Bradshaw R.E."/>
        </authorList>
    </citation>
    <scope>NUCLEOTIDE SEQUENCE [LARGE SCALE GENOMIC DNA]</scope>
    <source>
        <strain evidence="2">NZE10 / CBS 128990</strain>
    </source>
</reference>
<gene>
    <name evidence="1" type="ORF">DOTSEDRAFT_73972</name>
</gene>